<proteinExistence type="predicted"/>
<dbReference type="EC" id="2.3.1.-" evidence="2"/>
<dbReference type="PROSITE" id="PS51186">
    <property type="entry name" value="GNAT"/>
    <property type="match status" value="1"/>
</dbReference>
<dbReference type="GO" id="GO:0008999">
    <property type="term" value="F:protein-N-terminal-alanine acetyltransferase activity"/>
    <property type="evidence" value="ECO:0007669"/>
    <property type="project" value="TreeGrafter"/>
</dbReference>
<dbReference type="Pfam" id="PF13302">
    <property type="entry name" value="Acetyltransf_3"/>
    <property type="match status" value="1"/>
</dbReference>
<feature type="domain" description="N-acetyltransferase" evidence="1">
    <location>
        <begin position="14"/>
        <end position="171"/>
    </location>
</feature>
<dbReference type="Gene3D" id="3.40.630.30">
    <property type="match status" value="1"/>
</dbReference>
<keyword evidence="3" id="KW-1185">Reference proteome</keyword>
<dbReference type="EMBL" id="UGQL01000001">
    <property type="protein sequence ID" value="STZ26774.1"/>
    <property type="molecule type" value="Genomic_DNA"/>
</dbReference>
<dbReference type="PANTHER" id="PTHR43792:SF9">
    <property type="entry name" value="RIBOSOMAL-PROTEIN-ALANINE ACETYLTRANSFERASE"/>
    <property type="match status" value="1"/>
</dbReference>
<dbReference type="SUPFAM" id="SSF55729">
    <property type="entry name" value="Acyl-CoA N-acyltransferases (Nat)"/>
    <property type="match status" value="1"/>
</dbReference>
<name>A0A378RII1_MYROD</name>
<dbReference type="AlphaFoldDB" id="A0A378RII1"/>
<dbReference type="InterPro" id="IPR051531">
    <property type="entry name" value="N-acetyltransferase"/>
</dbReference>
<reference evidence="2 3" key="1">
    <citation type="submission" date="2018-06" db="EMBL/GenBank/DDBJ databases">
        <authorList>
            <consortium name="Pathogen Informatics"/>
            <person name="Doyle S."/>
        </authorList>
    </citation>
    <scope>NUCLEOTIDE SEQUENCE [LARGE SCALE GENOMIC DNA]</scope>
    <source>
        <strain evidence="2 3">NCTC11179</strain>
    </source>
</reference>
<evidence type="ECO:0000259" key="1">
    <source>
        <dbReference type="PROSITE" id="PS51186"/>
    </source>
</evidence>
<keyword evidence="2" id="KW-0808">Transferase</keyword>
<dbReference type="RefSeq" id="WP_115089851.1">
    <property type="nucleotide sequence ID" value="NZ_CP068107.1"/>
</dbReference>
<dbReference type="Proteomes" id="UP000255024">
    <property type="component" value="Unassembled WGS sequence"/>
</dbReference>
<dbReference type="PANTHER" id="PTHR43792">
    <property type="entry name" value="GNAT FAMILY, PUTATIVE (AFU_ORTHOLOGUE AFUA_3G00765)-RELATED-RELATED"/>
    <property type="match status" value="1"/>
</dbReference>
<protein>
    <submittedName>
        <fullName evidence="2">Ribosomal N-acetyltransferase YdaF</fullName>
        <ecNumber evidence="2">2.3.1.-</ecNumber>
    </submittedName>
</protein>
<dbReference type="InterPro" id="IPR000182">
    <property type="entry name" value="GNAT_dom"/>
</dbReference>
<organism evidence="2 3">
    <name type="scientific">Myroides odoratus</name>
    <name type="common">Flavobacterium odoratum</name>
    <dbReference type="NCBI Taxonomy" id="256"/>
    <lineage>
        <taxon>Bacteria</taxon>
        <taxon>Pseudomonadati</taxon>
        <taxon>Bacteroidota</taxon>
        <taxon>Flavobacteriia</taxon>
        <taxon>Flavobacteriales</taxon>
        <taxon>Flavobacteriaceae</taxon>
        <taxon>Myroides</taxon>
    </lineage>
</organism>
<evidence type="ECO:0000313" key="2">
    <source>
        <dbReference type="EMBL" id="STZ26774.1"/>
    </source>
</evidence>
<sequence>MFFNEFPTLQTDRLLLRALHFTDAPALFDYFSRDEVTDFYDLPTFQSVQEAQELLLAWQERYQDDNAIRWAITLQERPDRLIGTCGFHNFSTENARAEIGYELHPNFWRTGIMTEAIQALIPFGFEAFDLHRIEAFIDPANISSRKLLEKVGLQAEGVLRDYFFEKGKFVDAEIFSLLKRDYQMR</sequence>
<gene>
    <name evidence="2" type="primary">ydaF_1</name>
    <name evidence="2" type="ORF">NCTC11179_00301</name>
</gene>
<accession>A0A378RII1</accession>
<keyword evidence="2" id="KW-0012">Acyltransferase</keyword>
<dbReference type="InterPro" id="IPR016181">
    <property type="entry name" value="Acyl_CoA_acyltransferase"/>
</dbReference>
<dbReference type="GO" id="GO:0005737">
    <property type="term" value="C:cytoplasm"/>
    <property type="evidence" value="ECO:0007669"/>
    <property type="project" value="TreeGrafter"/>
</dbReference>
<evidence type="ECO:0000313" key="3">
    <source>
        <dbReference type="Proteomes" id="UP000255024"/>
    </source>
</evidence>